<dbReference type="InterPro" id="IPR005790">
    <property type="entry name" value="DNA_polIII_delta"/>
</dbReference>
<dbReference type="SUPFAM" id="SSF48019">
    <property type="entry name" value="post-AAA+ oligomerization domain-like"/>
    <property type="match status" value="1"/>
</dbReference>
<dbReference type="InterPro" id="IPR008921">
    <property type="entry name" value="DNA_pol3_clamp-load_cplx_C"/>
</dbReference>
<evidence type="ECO:0000256" key="4">
    <source>
        <dbReference type="ARBA" id="ARBA00022705"/>
    </source>
</evidence>
<keyword evidence="2" id="KW-0808">Transferase</keyword>
<name>A0A9X4RC71_9ACTN</name>
<dbReference type="AlphaFoldDB" id="A0A9X4RC71"/>
<evidence type="ECO:0000256" key="2">
    <source>
        <dbReference type="ARBA" id="ARBA00022679"/>
    </source>
</evidence>
<evidence type="ECO:0000256" key="3">
    <source>
        <dbReference type="ARBA" id="ARBA00022695"/>
    </source>
</evidence>
<evidence type="ECO:0000256" key="5">
    <source>
        <dbReference type="ARBA" id="ARBA00022932"/>
    </source>
</evidence>
<sequence length="326" mass="33565">MSNADGPAPLHLVLGDEELLVERAVAGVIAVTRVASGGAGDEVPVTRLRAGEATVAELAELLSPSLFAEDRVIVLEAAGEAGKEPAVLVLDAASSLPEGVVLIVLHSGGGRAKAMVPALQKAGAQVHDCAKVTKAQDRIDFVRSEFRTAGIRAAPEVVAAVLDAVGSDLRELASACSQLAADTGGRVDEAAVRRYYSGRAEVTGFEVADKAVAGDRAGALESLRWALGRGVAHVLLADALADAVHTLARVGSAGRGDPYRLATELGMPPWKIKKAQGELRGWTPDSVGRALEVVAILNADVKGQAADPDYAMERAVGAVATLRAGR</sequence>
<protein>
    <recommendedName>
        <fullName evidence="1">DNA-directed DNA polymerase</fullName>
        <ecNumber evidence="1">2.7.7.7</ecNumber>
    </recommendedName>
</protein>
<dbReference type="EMBL" id="JANRHA010000001">
    <property type="protein sequence ID" value="MDG3013268.1"/>
    <property type="molecule type" value="Genomic_DNA"/>
</dbReference>
<dbReference type="GO" id="GO:0003677">
    <property type="term" value="F:DNA binding"/>
    <property type="evidence" value="ECO:0007669"/>
    <property type="project" value="InterPro"/>
</dbReference>
<organism evidence="8 9">
    <name type="scientific">Speluncibacter jeojiensis</name>
    <dbReference type="NCBI Taxonomy" id="2710754"/>
    <lineage>
        <taxon>Bacteria</taxon>
        <taxon>Bacillati</taxon>
        <taxon>Actinomycetota</taxon>
        <taxon>Actinomycetes</taxon>
        <taxon>Mycobacteriales</taxon>
        <taxon>Speluncibacteraceae</taxon>
        <taxon>Speluncibacter</taxon>
    </lineage>
</organism>
<dbReference type="PANTHER" id="PTHR34388:SF1">
    <property type="entry name" value="DNA POLYMERASE III SUBUNIT DELTA"/>
    <property type="match status" value="1"/>
</dbReference>
<dbReference type="SUPFAM" id="SSF52540">
    <property type="entry name" value="P-loop containing nucleoside triphosphate hydrolases"/>
    <property type="match status" value="1"/>
</dbReference>
<evidence type="ECO:0000256" key="6">
    <source>
        <dbReference type="ARBA" id="ARBA00034754"/>
    </source>
</evidence>
<keyword evidence="9" id="KW-1185">Reference proteome</keyword>
<proteinExistence type="inferred from homology"/>
<dbReference type="Gene3D" id="1.20.272.10">
    <property type="match status" value="1"/>
</dbReference>
<dbReference type="EC" id="2.7.7.7" evidence="1"/>
<accession>A0A9X4RC71</accession>
<dbReference type="PANTHER" id="PTHR34388">
    <property type="entry name" value="DNA POLYMERASE III SUBUNIT DELTA"/>
    <property type="match status" value="1"/>
</dbReference>
<dbReference type="Gene3D" id="3.40.50.300">
    <property type="entry name" value="P-loop containing nucleotide triphosphate hydrolases"/>
    <property type="match status" value="1"/>
</dbReference>
<comment type="similarity">
    <text evidence="6">Belongs to the DNA polymerase HolA subunit family.</text>
</comment>
<evidence type="ECO:0000256" key="7">
    <source>
        <dbReference type="ARBA" id="ARBA00049244"/>
    </source>
</evidence>
<keyword evidence="3" id="KW-0548">Nucleotidyltransferase</keyword>
<evidence type="ECO:0000256" key="1">
    <source>
        <dbReference type="ARBA" id="ARBA00012417"/>
    </source>
</evidence>
<keyword evidence="5" id="KW-0239">DNA-directed DNA polymerase</keyword>
<dbReference type="GO" id="GO:0006261">
    <property type="term" value="P:DNA-templated DNA replication"/>
    <property type="evidence" value="ECO:0007669"/>
    <property type="project" value="TreeGrafter"/>
</dbReference>
<dbReference type="NCBIfam" id="TIGR01128">
    <property type="entry name" value="holA"/>
    <property type="match status" value="1"/>
</dbReference>
<evidence type="ECO:0000313" key="9">
    <source>
        <dbReference type="Proteomes" id="UP001152755"/>
    </source>
</evidence>
<dbReference type="NCBIfam" id="NF005918">
    <property type="entry name" value="PRK07914.1"/>
    <property type="match status" value="1"/>
</dbReference>
<dbReference type="GO" id="GO:0003887">
    <property type="term" value="F:DNA-directed DNA polymerase activity"/>
    <property type="evidence" value="ECO:0007669"/>
    <property type="project" value="UniProtKB-KW"/>
</dbReference>
<keyword evidence="4" id="KW-0235">DNA replication</keyword>
<gene>
    <name evidence="8" type="primary">holA</name>
    <name evidence="8" type="ORF">NVS88_01705</name>
</gene>
<comment type="catalytic activity">
    <reaction evidence="7">
        <text>DNA(n) + a 2'-deoxyribonucleoside 5'-triphosphate = DNA(n+1) + diphosphate</text>
        <dbReference type="Rhea" id="RHEA:22508"/>
        <dbReference type="Rhea" id="RHEA-COMP:17339"/>
        <dbReference type="Rhea" id="RHEA-COMP:17340"/>
        <dbReference type="ChEBI" id="CHEBI:33019"/>
        <dbReference type="ChEBI" id="CHEBI:61560"/>
        <dbReference type="ChEBI" id="CHEBI:173112"/>
        <dbReference type="EC" id="2.7.7.7"/>
    </reaction>
</comment>
<comment type="caution">
    <text evidence="8">The sequence shown here is derived from an EMBL/GenBank/DDBJ whole genome shotgun (WGS) entry which is preliminary data.</text>
</comment>
<dbReference type="InterPro" id="IPR027417">
    <property type="entry name" value="P-loop_NTPase"/>
</dbReference>
<dbReference type="Proteomes" id="UP001152755">
    <property type="component" value="Unassembled WGS sequence"/>
</dbReference>
<reference evidence="8" key="1">
    <citation type="submission" date="2022-08" db="EMBL/GenBank/DDBJ databases">
        <title>Genome analysis of Corynebacteriales strain.</title>
        <authorList>
            <person name="Lee S.D."/>
        </authorList>
    </citation>
    <scope>NUCLEOTIDE SEQUENCE</scope>
    <source>
        <strain evidence="8">D3-21</strain>
    </source>
</reference>
<dbReference type="RefSeq" id="WP_332519024.1">
    <property type="nucleotide sequence ID" value="NZ_JANRHA010000001.1"/>
</dbReference>
<dbReference type="NCBIfam" id="NF004165">
    <property type="entry name" value="PRK05629.1"/>
    <property type="match status" value="1"/>
</dbReference>
<evidence type="ECO:0000313" key="8">
    <source>
        <dbReference type="EMBL" id="MDG3013268.1"/>
    </source>
</evidence>
<dbReference type="GO" id="GO:0009360">
    <property type="term" value="C:DNA polymerase III complex"/>
    <property type="evidence" value="ECO:0007669"/>
    <property type="project" value="TreeGrafter"/>
</dbReference>